<evidence type="ECO:0000313" key="2">
    <source>
        <dbReference type="Proteomes" id="UP000184267"/>
    </source>
</evidence>
<keyword evidence="2" id="KW-1185">Reference proteome</keyword>
<comment type="caution">
    <text evidence="1">The sequence shown here is derived from an EMBL/GenBank/DDBJ whole genome shotgun (WGS) entry which is preliminary data.</text>
</comment>
<accession>A0A1M2VCU3</accession>
<dbReference type="Proteomes" id="UP000184267">
    <property type="component" value="Unassembled WGS sequence"/>
</dbReference>
<sequence length="91" mass="10458">MVQYEFFGTRPYGARHWSEDAVQNYVVYSHGSPFECFKRTWSNGGVCKRHWRALFKKQVFPMLFNPQPMVAPLGQPVSTGMSGRALDEEAL</sequence>
<evidence type="ECO:0000313" key="1">
    <source>
        <dbReference type="EMBL" id="OJT05346.1"/>
    </source>
</evidence>
<protein>
    <submittedName>
        <fullName evidence="1">Uncharacterized protein</fullName>
    </submittedName>
</protein>
<gene>
    <name evidence="1" type="ORF">TRAPUB_3787</name>
</gene>
<dbReference type="EMBL" id="MNAD01001463">
    <property type="protein sequence ID" value="OJT05346.1"/>
    <property type="molecule type" value="Genomic_DNA"/>
</dbReference>
<name>A0A1M2VCU3_TRAPU</name>
<dbReference type="AlphaFoldDB" id="A0A1M2VCU3"/>
<proteinExistence type="predicted"/>
<reference evidence="1 2" key="1">
    <citation type="submission" date="2016-10" db="EMBL/GenBank/DDBJ databases">
        <title>Genome sequence of the basidiomycete white-rot fungus Trametes pubescens.</title>
        <authorList>
            <person name="Makela M.R."/>
            <person name="Granchi Z."/>
            <person name="Peng M."/>
            <person name="De Vries R.P."/>
            <person name="Grigoriev I."/>
            <person name="Riley R."/>
            <person name="Hilden K."/>
        </authorList>
    </citation>
    <scope>NUCLEOTIDE SEQUENCE [LARGE SCALE GENOMIC DNA]</scope>
    <source>
        <strain evidence="1 2">FBCC735</strain>
    </source>
</reference>
<organism evidence="1 2">
    <name type="scientific">Trametes pubescens</name>
    <name type="common">White-rot fungus</name>
    <dbReference type="NCBI Taxonomy" id="154538"/>
    <lineage>
        <taxon>Eukaryota</taxon>
        <taxon>Fungi</taxon>
        <taxon>Dikarya</taxon>
        <taxon>Basidiomycota</taxon>
        <taxon>Agaricomycotina</taxon>
        <taxon>Agaricomycetes</taxon>
        <taxon>Polyporales</taxon>
        <taxon>Polyporaceae</taxon>
        <taxon>Trametes</taxon>
    </lineage>
</organism>